<reference evidence="2" key="1">
    <citation type="journal article" date="2019" name="Sci. Rep.">
        <title>Draft genome of Tanacetum cinerariifolium, the natural source of mosquito coil.</title>
        <authorList>
            <person name="Yamashiro T."/>
            <person name="Shiraishi A."/>
            <person name="Satake H."/>
            <person name="Nakayama K."/>
        </authorList>
    </citation>
    <scope>NUCLEOTIDE SEQUENCE</scope>
</reference>
<comment type="caution">
    <text evidence="2">The sequence shown here is derived from an EMBL/GenBank/DDBJ whole genome shotgun (WGS) entry which is preliminary data.</text>
</comment>
<keyword evidence="2" id="KW-0548">Nucleotidyltransferase</keyword>
<dbReference type="EMBL" id="BKCJ010588166">
    <property type="protein sequence ID" value="GFB26307.1"/>
    <property type="molecule type" value="Genomic_DNA"/>
</dbReference>
<dbReference type="PROSITE" id="PS50994">
    <property type="entry name" value="INTEGRASE"/>
    <property type="match status" value="1"/>
</dbReference>
<protein>
    <submittedName>
        <fullName evidence="2">Putative reverse transcriptase domain-containing protein</fullName>
    </submittedName>
</protein>
<dbReference type="PANTHER" id="PTHR45835:SF103">
    <property type="entry name" value="RNA-DIRECTED DNA POLYMERASE"/>
    <property type="match status" value="1"/>
</dbReference>
<dbReference type="InterPro" id="IPR036397">
    <property type="entry name" value="RNaseH_sf"/>
</dbReference>
<dbReference type="Gene3D" id="3.30.420.10">
    <property type="entry name" value="Ribonuclease H-like superfamily/Ribonuclease H"/>
    <property type="match status" value="1"/>
</dbReference>
<dbReference type="GO" id="GO:0003964">
    <property type="term" value="F:RNA-directed DNA polymerase activity"/>
    <property type="evidence" value="ECO:0007669"/>
    <property type="project" value="UniProtKB-KW"/>
</dbReference>
<dbReference type="GO" id="GO:0015074">
    <property type="term" value="P:DNA integration"/>
    <property type="evidence" value="ECO:0007669"/>
    <property type="project" value="InterPro"/>
</dbReference>
<dbReference type="InterPro" id="IPR001584">
    <property type="entry name" value="Integrase_cat-core"/>
</dbReference>
<keyword evidence="2" id="KW-0695">RNA-directed DNA polymerase</keyword>
<dbReference type="SUPFAM" id="SSF53098">
    <property type="entry name" value="Ribonuclease H-like"/>
    <property type="match status" value="1"/>
</dbReference>
<accession>A0A699L7A9</accession>
<dbReference type="AlphaFoldDB" id="A0A699L7A9"/>
<feature type="domain" description="Integrase catalytic" evidence="1">
    <location>
        <begin position="1"/>
        <end position="121"/>
    </location>
</feature>
<proteinExistence type="predicted"/>
<sequence length="233" mass="26439">MDFVTKLPKTAAGQDTIWEVVLKHGVPVSIISDHDGKFTSHFWKSLNKALGTQLDMSTTYHPETDGQSERAIQTLKGMLRARLLDFGKGWDKHLPLVEFSYNNSYHTSIKAAPFEALYGRKCRSHICWAEVGDRQLTGPEIIHETTKKIVQIKSRSQAARDRQKSYADNLGKDEGTSFAFDFTLLGELKTSLRVPAHLDNRNMTLLQTLNLTVHDLDGFFNEVQFIVNLDFIQ</sequence>
<dbReference type="GO" id="GO:0003676">
    <property type="term" value="F:nucleic acid binding"/>
    <property type="evidence" value="ECO:0007669"/>
    <property type="project" value="InterPro"/>
</dbReference>
<organism evidence="2">
    <name type="scientific">Tanacetum cinerariifolium</name>
    <name type="common">Dalmatian daisy</name>
    <name type="synonym">Chrysanthemum cinerariifolium</name>
    <dbReference type="NCBI Taxonomy" id="118510"/>
    <lineage>
        <taxon>Eukaryota</taxon>
        <taxon>Viridiplantae</taxon>
        <taxon>Streptophyta</taxon>
        <taxon>Embryophyta</taxon>
        <taxon>Tracheophyta</taxon>
        <taxon>Spermatophyta</taxon>
        <taxon>Magnoliopsida</taxon>
        <taxon>eudicotyledons</taxon>
        <taxon>Gunneridae</taxon>
        <taxon>Pentapetalae</taxon>
        <taxon>asterids</taxon>
        <taxon>campanulids</taxon>
        <taxon>Asterales</taxon>
        <taxon>Asteraceae</taxon>
        <taxon>Asteroideae</taxon>
        <taxon>Anthemideae</taxon>
        <taxon>Anthemidinae</taxon>
        <taxon>Tanacetum</taxon>
    </lineage>
</organism>
<evidence type="ECO:0000313" key="2">
    <source>
        <dbReference type="EMBL" id="GFB26307.1"/>
    </source>
</evidence>
<dbReference type="PANTHER" id="PTHR45835">
    <property type="entry name" value="YALI0A06105P"/>
    <property type="match status" value="1"/>
</dbReference>
<name>A0A699L7A9_TANCI</name>
<feature type="non-terminal residue" evidence="2">
    <location>
        <position position="233"/>
    </location>
</feature>
<keyword evidence="2" id="KW-0808">Transferase</keyword>
<gene>
    <name evidence="2" type="ORF">Tci_698278</name>
</gene>
<evidence type="ECO:0000259" key="1">
    <source>
        <dbReference type="PROSITE" id="PS50994"/>
    </source>
</evidence>
<dbReference type="InterPro" id="IPR012337">
    <property type="entry name" value="RNaseH-like_sf"/>
</dbReference>